<evidence type="ECO:0000313" key="3">
    <source>
        <dbReference type="Proteomes" id="UP001642360"/>
    </source>
</evidence>
<sequence length="110" mass="11512">MAITKTEKSICAATASVQLHRLLVSQGGAIEGGAEDPTAEPLVFDGHGGSNAASFIRKTILKFIVEDSHFLVCLEKAIKTAFVKANRAFANDSSLDISSGTTTLTALIFG</sequence>
<dbReference type="InterPro" id="IPR036457">
    <property type="entry name" value="PPM-type-like_dom_sf"/>
</dbReference>
<dbReference type="Proteomes" id="UP001642360">
    <property type="component" value="Unassembled WGS sequence"/>
</dbReference>
<feature type="domain" description="PPM-type phosphatase" evidence="1">
    <location>
        <begin position="34"/>
        <end position="109"/>
    </location>
</feature>
<evidence type="ECO:0000313" key="2">
    <source>
        <dbReference type="EMBL" id="CAK9180600.1"/>
    </source>
</evidence>
<organism evidence="2 3">
    <name type="scientific">Ilex paraguariensis</name>
    <name type="common">yerba mate</name>
    <dbReference type="NCBI Taxonomy" id="185542"/>
    <lineage>
        <taxon>Eukaryota</taxon>
        <taxon>Viridiplantae</taxon>
        <taxon>Streptophyta</taxon>
        <taxon>Embryophyta</taxon>
        <taxon>Tracheophyta</taxon>
        <taxon>Spermatophyta</taxon>
        <taxon>Magnoliopsida</taxon>
        <taxon>eudicotyledons</taxon>
        <taxon>Gunneridae</taxon>
        <taxon>Pentapetalae</taxon>
        <taxon>asterids</taxon>
        <taxon>campanulids</taxon>
        <taxon>Aquifoliales</taxon>
        <taxon>Aquifoliaceae</taxon>
        <taxon>Ilex</taxon>
    </lineage>
</organism>
<protein>
    <recommendedName>
        <fullName evidence="1">PPM-type phosphatase domain-containing protein</fullName>
    </recommendedName>
</protein>
<dbReference type="SUPFAM" id="SSF81606">
    <property type="entry name" value="PP2C-like"/>
    <property type="match status" value="1"/>
</dbReference>
<dbReference type="InterPro" id="IPR001932">
    <property type="entry name" value="PPM-type_phosphatase-like_dom"/>
</dbReference>
<keyword evidence="3" id="KW-1185">Reference proteome</keyword>
<reference evidence="2 3" key="1">
    <citation type="submission" date="2024-02" db="EMBL/GenBank/DDBJ databases">
        <authorList>
            <person name="Vignale AGUSTIN F."/>
            <person name="Sosa J E."/>
            <person name="Modenutti C."/>
        </authorList>
    </citation>
    <scope>NUCLEOTIDE SEQUENCE [LARGE SCALE GENOMIC DNA]</scope>
</reference>
<accession>A0ABC8UHY8</accession>
<dbReference type="AlphaFoldDB" id="A0ABC8UHY8"/>
<dbReference type="EMBL" id="CAUOFW020007774">
    <property type="protein sequence ID" value="CAK9180600.1"/>
    <property type="molecule type" value="Genomic_DNA"/>
</dbReference>
<feature type="non-terminal residue" evidence="2">
    <location>
        <position position="110"/>
    </location>
</feature>
<proteinExistence type="predicted"/>
<dbReference type="Gene3D" id="3.60.40.10">
    <property type="entry name" value="PPM-type phosphatase domain"/>
    <property type="match status" value="1"/>
</dbReference>
<dbReference type="Pfam" id="PF00481">
    <property type="entry name" value="PP2C"/>
    <property type="match status" value="1"/>
</dbReference>
<gene>
    <name evidence="2" type="ORF">ILEXP_LOCUS50611</name>
</gene>
<name>A0ABC8UHY8_9AQUA</name>
<evidence type="ECO:0000259" key="1">
    <source>
        <dbReference type="Pfam" id="PF00481"/>
    </source>
</evidence>
<comment type="caution">
    <text evidence="2">The sequence shown here is derived from an EMBL/GenBank/DDBJ whole genome shotgun (WGS) entry which is preliminary data.</text>
</comment>